<dbReference type="SUPFAM" id="SSF82861">
    <property type="entry name" value="Mechanosensitive channel protein MscS (YggB), transmembrane region"/>
    <property type="match status" value="1"/>
</dbReference>
<feature type="transmembrane region" description="Helical" evidence="5">
    <location>
        <begin position="129"/>
        <end position="150"/>
    </location>
</feature>
<dbReference type="SUPFAM" id="SSF50182">
    <property type="entry name" value="Sm-like ribonucleoproteins"/>
    <property type="match status" value="1"/>
</dbReference>
<dbReference type="InterPro" id="IPR010920">
    <property type="entry name" value="LSM_dom_sf"/>
</dbReference>
<dbReference type="InterPro" id="IPR006685">
    <property type="entry name" value="MscS_channel_2nd"/>
</dbReference>
<dbReference type="PANTHER" id="PTHR30566">
    <property type="entry name" value="YNAI-RELATED MECHANOSENSITIVE ION CHANNEL"/>
    <property type="match status" value="1"/>
</dbReference>
<keyword evidence="5" id="KW-1133">Transmembrane helix</keyword>
<name>A0A0C5C888_9ARCH</name>
<dbReference type="Gene3D" id="1.10.287.1260">
    <property type="match status" value="1"/>
</dbReference>
<feature type="coiled-coil region" evidence="4">
    <location>
        <begin position="93"/>
        <end position="120"/>
    </location>
</feature>
<feature type="domain" description="Mechanosensitive ion channel MscS C-terminal" evidence="7">
    <location>
        <begin position="489"/>
        <end position="548"/>
    </location>
</feature>
<comment type="similarity">
    <text evidence="2">Belongs to the MscS (TC 1.A.23) family.</text>
</comment>
<dbReference type="RefSeq" id="WP_148702459.1">
    <property type="nucleotide sequence ID" value="NZ_CP010868.1"/>
</dbReference>
<keyword evidence="9" id="KW-1185">Reference proteome</keyword>
<dbReference type="OrthoDB" id="121853at2157"/>
<feature type="transmembrane region" description="Helical" evidence="5">
    <location>
        <begin position="313"/>
        <end position="331"/>
    </location>
</feature>
<accession>A0A0C5C888</accession>
<feature type="transmembrane region" description="Helical" evidence="5">
    <location>
        <begin position="28"/>
        <end position="49"/>
    </location>
</feature>
<dbReference type="InterPro" id="IPR011066">
    <property type="entry name" value="MscS_channel_C_sf"/>
</dbReference>
<dbReference type="STRING" id="1582439.NPIRD3C_0229"/>
<feature type="transmembrane region" description="Helical" evidence="5">
    <location>
        <begin position="337"/>
        <end position="355"/>
    </location>
</feature>
<reference evidence="9" key="1">
    <citation type="submission" date="2015-02" db="EMBL/GenBank/DDBJ databases">
        <title>Characterization of two novel Thaumarchaeota isolated from the Northern Adriatic Sea.</title>
        <authorList>
            <person name="Bayer B."/>
            <person name="Vojvoda J."/>
            <person name="Offre P."/>
            <person name="Srivastava A."/>
            <person name="Elisabeth N."/>
            <person name="Garcia J.A.L."/>
            <person name="Schleper C."/>
            <person name="Herndl G.J."/>
        </authorList>
    </citation>
    <scope>NUCLEOTIDE SEQUENCE [LARGE SCALE GENOMIC DNA]</scope>
    <source>
        <strain evidence="9">D3C</strain>
    </source>
</reference>
<evidence type="ECO:0000313" key="9">
    <source>
        <dbReference type="Proteomes" id="UP000032027"/>
    </source>
</evidence>
<dbReference type="Pfam" id="PF21082">
    <property type="entry name" value="MS_channel_3rd"/>
    <property type="match status" value="1"/>
</dbReference>
<dbReference type="GO" id="GO:0055085">
    <property type="term" value="P:transmembrane transport"/>
    <property type="evidence" value="ECO:0007669"/>
    <property type="project" value="InterPro"/>
</dbReference>
<dbReference type="PATRIC" id="fig|1582439.9.peg.231"/>
<dbReference type="InterPro" id="IPR011014">
    <property type="entry name" value="MscS_channel_TM-2"/>
</dbReference>
<dbReference type="Gene3D" id="3.30.70.100">
    <property type="match status" value="1"/>
</dbReference>
<proteinExistence type="inferred from homology"/>
<dbReference type="GO" id="GO:0005886">
    <property type="term" value="C:plasma membrane"/>
    <property type="evidence" value="ECO:0007669"/>
    <property type="project" value="UniProtKB-SubCell"/>
</dbReference>
<reference evidence="8 9" key="2">
    <citation type="journal article" date="2016" name="ISME J.">
        <title>Physiological and genomic characterization of two novel marine thaumarchaeal strains indicates niche differentiation.</title>
        <authorList>
            <person name="Bayer B."/>
            <person name="Vojvoda J."/>
            <person name="Offre P."/>
            <person name="Alves R.J."/>
            <person name="Elisabeth N.H."/>
            <person name="Garcia J.A."/>
            <person name="Volland J.M."/>
            <person name="Srivastava A."/>
            <person name="Schleper C."/>
            <person name="Herndl G.J."/>
        </authorList>
    </citation>
    <scope>NUCLEOTIDE SEQUENCE [LARGE SCALE GENOMIC DNA]</scope>
    <source>
        <strain evidence="8 9">D3C</strain>
    </source>
</reference>
<dbReference type="SUPFAM" id="SSF82689">
    <property type="entry name" value="Mechanosensitive channel protein MscS (YggB), C-terminal domain"/>
    <property type="match status" value="1"/>
</dbReference>
<dbReference type="InterPro" id="IPR049278">
    <property type="entry name" value="MS_channel_C"/>
</dbReference>
<dbReference type="PANTHER" id="PTHR30566:SF5">
    <property type="entry name" value="MECHANOSENSITIVE ION CHANNEL PROTEIN 1, MITOCHONDRIAL-RELATED"/>
    <property type="match status" value="1"/>
</dbReference>
<dbReference type="AlphaFoldDB" id="A0A0C5C888"/>
<evidence type="ECO:0000256" key="1">
    <source>
        <dbReference type="ARBA" id="ARBA00004651"/>
    </source>
</evidence>
<feature type="domain" description="Mechanosensitive ion channel MscS" evidence="6">
    <location>
        <begin position="358"/>
        <end position="426"/>
    </location>
</feature>
<dbReference type="GeneID" id="41599402"/>
<sequence>MAEEIIDAVAGQTNEFQSVTELIASSEALQAAFFVLIVGIIAIVSVYRVFSKWVRSQKFYYVRPHLSRFIQVGVLPFFAIILITTMNFYIQSFDIFEEAKIELEEVIQDAEESIESIDRLSPAETFAKILNSINILVIGYSIAHLIPIALNKRQKSTEEKEDFEAWKEMRGFKDDDGDLFHKLFRWVPPVNTPEDISEEDFKKHLETDEGRKFLEEFRTTKGLPIGSYEELVKNPFEEWKEAERKKYQDYFKKCVSGHNQSGKKLKTGQEDEEIYPIDTWREEKRLNGYDPIIPGGRPPGYATRKRKNLPKSISQILPLGIFVAVIVGIISWWGVDLIVLATATGGLAIGIGLALQETMQNYFAYILIRKDKIFSEGERILLDTGYNGYVHKITPRVTYIRNALNESFAVIPTRQLVNSQIINYSKEIKMVPAIVEVGVSYLNDPKQVAAILVKVGKRGMKEIVDDKQRHLVVQLRCPYLDENKPSCGCDKDIHVDIAQPVVRFNQFNDSSLDFSLWLYVRDYGAQFKAKTEMRMIMYEEFKKYDIRIPWPIRTVYQGDEKREQEEIDRLTEQRKGVIDEYGVGDIGRGSGED</sequence>
<evidence type="ECO:0000256" key="3">
    <source>
        <dbReference type="ARBA" id="ARBA00022475"/>
    </source>
</evidence>
<keyword evidence="4" id="KW-0175">Coiled coil</keyword>
<keyword evidence="3" id="KW-1003">Cell membrane</keyword>
<reference evidence="8 9" key="3">
    <citation type="journal article" date="2019" name="Int. J. Syst. Evol. Microbiol.">
        <title>Nitrosopumilus adriaticus sp. nov. and Nitrosopumilus piranensis sp. nov., two ammonia-oxidizing archaea from the Adriatic Sea and members of the class Nitrososphaeria.</title>
        <authorList>
            <person name="Bayer B."/>
            <person name="Vojvoda J."/>
            <person name="Reinthaler T."/>
            <person name="Reyes C."/>
            <person name="Pinto M."/>
            <person name="Herndl G.J."/>
        </authorList>
    </citation>
    <scope>NUCLEOTIDE SEQUENCE [LARGE SCALE GENOMIC DNA]</scope>
    <source>
        <strain evidence="8 9">D3C</strain>
    </source>
</reference>
<keyword evidence="5" id="KW-0472">Membrane</keyword>
<keyword evidence="5" id="KW-0812">Transmembrane</keyword>
<comment type="subcellular location">
    <subcellularLocation>
        <location evidence="1">Cell membrane</location>
        <topology evidence="1">Multi-pass membrane protein</topology>
    </subcellularLocation>
</comment>
<evidence type="ECO:0000256" key="2">
    <source>
        <dbReference type="ARBA" id="ARBA00008017"/>
    </source>
</evidence>
<organism evidence="8 9">
    <name type="scientific">Nitrosopumilus piranensis</name>
    <dbReference type="NCBI Taxonomy" id="1582439"/>
    <lineage>
        <taxon>Archaea</taxon>
        <taxon>Nitrososphaerota</taxon>
        <taxon>Nitrososphaeria</taxon>
        <taxon>Nitrosopumilales</taxon>
        <taxon>Nitrosopumilaceae</taxon>
        <taxon>Nitrosopumilus</taxon>
    </lineage>
</organism>
<dbReference type="Pfam" id="PF00924">
    <property type="entry name" value="MS_channel_2nd"/>
    <property type="match status" value="1"/>
</dbReference>
<evidence type="ECO:0000256" key="5">
    <source>
        <dbReference type="SAM" id="Phobius"/>
    </source>
</evidence>
<protein>
    <submittedName>
        <fullName evidence="8">Small-conductance mechanosensitive channel</fullName>
    </submittedName>
</protein>
<evidence type="ECO:0000259" key="7">
    <source>
        <dbReference type="Pfam" id="PF21082"/>
    </source>
</evidence>
<dbReference type="Proteomes" id="UP000032027">
    <property type="component" value="Chromosome"/>
</dbReference>
<dbReference type="KEGG" id="nid:NPIRD3C_0229"/>
<dbReference type="EMBL" id="CP010868">
    <property type="protein sequence ID" value="AJM91447.1"/>
    <property type="molecule type" value="Genomic_DNA"/>
</dbReference>
<evidence type="ECO:0000256" key="4">
    <source>
        <dbReference type="SAM" id="Coils"/>
    </source>
</evidence>
<evidence type="ECO:0000259" key="6">
    <source>
        <dbReference type="Pfam" id="PF00924"/>
    </source>
</evidence>
<dbReference type="HOGENOM" id="CLU_462035_0_0_2"/>
<evidence type="ECO:0000313" key="8">
    <source>
        <dbReference type="EMBL" id="AJM91447.1"/>
    </source>
</evidence>
<gene>
    <name evidence="8" type="ORF">NPIRD3C_0229</name>
</gene>
<feature type="transmembrane region" description="Helical" evidence="5">
    <location>
        <begin position="69"/>
        <end position="90"/>
    </location>
</feature>